<sequence>MSHVPIATDWDWPLQHNDGIVHVRHTDDKFEVGLDASFFTPKEIDVKVNGRELVIHLRHEERDGQFGAVRREVHRTYHLPEDIDEKTVKSHLNASGVLNITAEKKK</sequence>
<keyword evidence="5" id="KW-1185">Reference proteome</keyword>
<dbReference type="SUPFAM" id="SSF49764">
    <property type="entry name" value="HSP20-like chaperones"/>
    <property type="match status" value="1"/>
</dbReference>
<accession>A0A8S1HJ12</accession>
<evidence type="ECO:0000256" key="2">
    <source>
        <dbReference type="RuleBase" id="RU003616"/>
    </source>
</evidence>
<reference evidence="4" key="1">
    <citation type="submission" date="2020-10" db="EMBL/GenBank/DDBJ databases">
        <authorList>
            <person name="Kikuchi T."/>
        </authorList>
    </citation>
    <scope>NUCLEOTIDE SEQUENCE</scope>
    <source>
        <strain evidence="4">NKZ352</strain>
    </source>
</reference>
<dbReference type="InterPro" id="IPR008978">
    <property type="entry name" value="HSP20-like_chaperone"/>
</dbReference>
<evidence type="ECO:0000313" key="5">
    <source>
        <dbReference type="Proteomes" id="UP000835052"/>
    </source>
</evidence>
<dbReference type="InterPro" id="IPR002068">
    <property type="entry name" value="A-crystallin/Hsp20_dom"/>
</dbReference>
<comment type="similarity">
    <text evidence="1 2">Belongs to the small heat shock protein (HSP20) family.</text>
</comment>
<dbReference type="GO" id="GO:0005737">
    <property type="term" value="C:cytoplasm"/>
    <property type="evidence" value="ECO:0007669"/>
    <property type="project" value="TreeGrafter"/>
</dbReference>
<dbReference type="Pfam" id="PF00011">
    <property type="entry name" value="HSP20"/>
    <property type="match status" value="1"/>
</dbReference>
<dbReference type="Gene3D" id="2.60.40.790">
    <property type="match status" value="1"/>
</dbReference>
<evidence type="ECO:0000259" key="3">
    <source>
        <dbReference type="PROSITE" id="PS01031"/>
    </source>
</evidence>
<dbReference type="EMBL" id="CAJGYM010000050">
    <property type="protein sequence ID" value="CAD6194992.1"/>
    <property type="molecule type" value="Genomic_DNA"/>
</dbReference>
<evidence type="ECO:0000313" key="4">
    <source>
        <dbReference type="EMBL" id="CAD6194992.1"/>
    </source>
</evidence>
<dbReference type="PRINTS" id="PR00299">
    <property type="entry name" value="ACRYSTALLIN"/>
</dbReference>
<dbReference type="PANTHER" id="PTHR45640:SF6">
    <property type="entry name" value="HEAT-SHOCK PROTEIN 12.1"/>
    <property type="match status" value="1"/>
</dbReference>
<dbReference type="GO" id="GO:0005634">
    <property type="term" value="C:nucleus"/>
    <property type="evidence" value="ECO:0007669"/>
    <property type="project" value="TreeGrafter"/>
</dbReference>
<comment type="caution">
    <text evidence="4">The sequence shown here is derived from an EMBL/GenBank/DDBJ whole genome shotgun (WGS) entry which is preliminary data.</text>
</comment>
<dbReference type="GO" id="GO:0009408">
    <property type="term" value="P:response to heat"/>
    <property type="evidence" value="ECO:0007669"/>
    <property type="project" value="TreeGrafter"/>
</dbReference>
<proteinExistence type="inferred from homology"/>
<name>A0A8S1HJ12_9PELO</name>
<protein>
    <recommendedName>
        <fullName evidence="3">SHSP domain-containing protein</fullName>
    </recommendedName>
</protein>
<dbReference type="OrthoDB" id="1431247at2759"/>
<feature type="domain" description="SHSP" evidence="3">
    <location>
        <begin position="11"/>
        <end position="106"/>
    </location>
</feature>
<dbReference type="AlphaFoldDB" id="A0A8S1HJ12"/>
<evidence type="ECO:0000256" key="1">
    <source>
        <dbReference type="PROSITE-ProRule" id="PRU00285"/>
    </source>
</evidence>
<gene>
    <name evidence="4" type="ORF">CAUJ_LOCUS10911</name>
</gene>
<dbReference type="CDD" id="cd06526">
    <property type="entry name" value="metazoan_ACD"/>
    <property type="match status" value="1"/>
</dbReference>
<organism evidence="4 5">
    <name type="scientific">Caenorhabditis auriculariae</name>
    <dbReference type="NCBI Taxonomy" id="2777116"/>
    <lineage>
        <taxon>Eukaryota</taxon>
        <taxon>Metazoa</taxon>
        <taxon>Ecdysozoa</taxon>
        <taxon>Nematoda</taxon>
        <taxon>Chromadorea</taxon>
        <taxon>Rhabditida</taxon>
        <taxon>Rhabditina</taxon>
        <taxon>Rhabditomorpha</taxon>
        <taxon>Rhabditoidea</taxon>
        <taxon>Rhabditidae</taxon>
        <taxon>Peloderinae</taxon>
        <taxon>Caenorhabditis</taxon>
    </lineage>
</organism>
<dbReference type="PANTHER" id="PTHR45640">
    <property type="entry name" value="HEAT SHOCK PROTEIN HSP-12.2-RELATED"/>
    <property type="match status" value="1"/>
</dbReference>
<dbReference type="GO" id="GO:0042026">
    <property type="term" value="P:protein refolding"/>
    <property type="evidence" value="ECO:0007669"/>
    <property type="project" value="TreeGrafter"/>
</dbReference>
<dbReference type="PROSITE" id="PS01031">
    <property type="entry name" value="SHSP"/>
    <property type="match status" value="1"/>
</dbReference>
<dbReference type="FunFam" id="2.60.40.790:FF:000036">
    <property type="entry name" value="Heat Shock Protein"/>
    <property type="match status" value="1"/>
</dbReference>
<dbReference type="Proteomes" id="UP000835052">
    <property type="component" value="Unassembled WGS sequence"/>
</dbReference>
<dbReference type="InterPro" id="IPR001436">
    <property type="entry name" value="Alpha-crystallin/sHSP_animal"/>
</dbReference>
<dbReference type="GO" id="GO:0051082">
    <property type="term" value="F:unfolded protein binding"/>
    <property type="evidence" value="ECO:0007669"/>
    <property type="project" value="TreeGrafter"/>
</dbReference>